<dbReference type="InterPro" id="IPR051678">
    <property type="entry name" value="AGP_Transferase"/>
</dbReference>
<dbReference type="Gene3D" id="3.90.1200.10">
    <property type="match status" value="1"/>
</dbReference>
<name>A0A841FQQ9_9ACTN</name>
<dbReference type="GO" id="GO:0016740">
    <property type="term" value="F:transferase activity"/>
    <property type="evidence" value="ECO:0007669"/>
    <property type="project" value="UniProtKB-KW"/>
</dbReference>
<proteinExistence type="predicted"/>
<dbReference type="RefSeq" id="WP_184792720.1">
    <property type="nucleotide sequence ID" value="NZ_BONT01000028.1"/>
</dbReference>
<keyword evidence="3" id="KW-1185">Reference proteome</keyword>
<dbReference type="AlphaFoldDB" id="A0A841FQQ9"/>
<dbReference type="Pfam" id="PF01636">
    <property type="entry name" value="APH"/>
    <property type="match status" value="1"/>
</dbReference>
<gene>
    <name evidence="2" type="ORF">HNR73_007528</name>
</gene>
<comment type="caution">
    <text evidence="2">The sequence shown here is derived from an EMBL/GenBank/DDBJ whole genome shotgun (WGS) entry which is preliminary data.</text>
</comment>
<dbReference type="PANTHER" id="PTHR21310">
    <property type="entry name" value="AMINOGLYCOSIDE PHOSPHOTRANSFERASE-RELATED-RELATED"/>
    <property type="match status" value="1"/>
</dbReference>
<dbReference type="EC" id="2.7.1.-" evidence="2"/>
<accession>A0A841FQQ9</accession>
<reference evidence="2 3" key="1">
    <citation type="submission" date="2020-08" db="EMBL/GenBank/DDBJ databases">
        <title>Genomic Encyclopedia of Type Strains, Phase IV (KMG-IV): sequencing the most valuable type-strain genomes for metagenomic binning, comparative biology and taxonomic classification.</title>
        <authorList>
            <person name="Goeker M."/>
        </authorList>
    </citation>
    <scope>NUCLEOTIDE SEQUENCE [LARGE SCALE GENOMIC DNA]</scope>
    <source>
        <strain evidence="2 3">YIM 65646</strain>
    </source>
</reference>
<evidence type="ECO:0000313" key="2">
    <source>
        <dbReference type="EMBL" id="MBB6039631.1"/>
    </source>
</evidence>
<keyword evidence="2" id="KW-0808">Transferase</keyword>
<feature type="domain" description="Aminoglycoside phosphotransferase" evidence="1">
    <location>
        <begin position="16"/>
        <end position="237"/>
    </location>
</feature>
<dbReference type="Proteomes" id="UP000548476">
    <property type="component" value="Unassembled WGS sequence"/>
</dbReference>
<dbReference type="PANTHER" id="PTHR21310:SF15">
    <property type="entry name" value="AMINOGLYCOSIDE PHOSPHOTRANSFERASE DOMAIN-CONTAINING PROTEIN"/>
    <property type="match status" value="1"/>
</dbReference>
<dbReference type="EMBL" id="JACHGT010000024">
    <property type="protein sequence ID" value="MBB6039631.1"/>
    <property type="molecule type" value="Genomic_DNA"/>
</dbReference>
<sequence length="272" mass="29769">MDPSALLDQLGITAPATPIHGGWASWTFDIGGTRILRVARNDEIAAAHRREERLLPELARHVTFAVPVPETVGEFGGHTYMLYPRLPGRAIGAGDRVGEVAGMLRELHSFPAERAAELLGRPVGGWRDEYARDRIWIDGEVMPRLEPGLRAVLAKRHDEALDALTGFTPVLVHRDLGTEHILCGEDGSPTALIDFETALVGDPTIDFVGLWITFGEEVTRDLIADYGGTVSPDRLRFYVWMGAVHAIRHGVQEGDEELVADGIAGLTARLEM</sequence>
<evidence type="ECO:0000259" key="1">
    <source>
        <dbReference type="Pfam" id="PF01636"/>
    </source>
</evidence>
<dbReference type="SUPFAM" id="SSF56112">
    <property type="entry name" value="Protein kinase-like (PK-like)"/>
    <property type="match status" value="1"/>
</dbReference>
<protein>
    <submittedName>
        <fullName evidence="2">Aminoglycoside 2''-phosphotransferase</fullName>
        <ecNumber evidence="2">2.7.1.-</ecNumber>
    </submittedName>
</protein>
<dbReference type="InterPro" id="IPR002575">
    <property type="entry name" value="Aminoglycoside_PTrfase"/>
</dbReference>
<dbReference type="Gene3D" id="3.30.200.20">
    <property type="entry name" value="Phosphorylase Kinase, domain 1"/>
    <property type="match status" value="1"/>
</dbReference>
<dbReference type="InterPro" id="IPR011009">
    <property type="entry name" value="Kinase-like_dom_sf"/>
</dbReference>
<organism evidence="2 3">
    <name type="scientific">Phytomonospora endophytica</name>
    <dbReference type="NCBI Taxonomy" id="714109"/>
    <lineage>
        <taxon>Bacteria</taxon>
        <taxon>Bacillati</taxon>
        <taxon>Actinomycetota</taxon>
        <taxon>Actinomycetes</taxon>
        <taxon>Micromonosporales</taxon>
        <taxon>Micromonosporaceae</taxon>
        <taxon>Phytomonospora</taxon>
    </lineage>
</organism>
<evidence type="ECO:0000313" key="3">
    <source>
        <dbReference type="Proteomes" id="UP000548476"/>
    </source>
</evidence>